<accession>E4WUD3</accession>
<keyword evidence="2" id="KW-0472">Membrane</keyword>
<evidence type="ECO:0000313" key="3">
    <source>
        <dbReference type="EMBL" id="CBY06996.1"/>
    </source>
</evidence>
<dbReference type="InParanoid" id="E4WUD3"/>
<reference evidence="3 4" key="1">
    <citation type="journal article" date="2010" name="Science">
        <title>Plasticity of animal genome architecture unmasked by rapid evolution of a pelagic tunicate.</title>
        <authorList>
            <person name="Denoeud F."/>
            <person name="Henriet S."/>
            <person name="Mungpakdee S."/>
            <person name="Aury J.M."/>
            <person name="Da Silva C."/>
            <person name="Brinkmann H."/>
            <person name="Mikhaleva J."/>
            <person name="Olsen L.C."/>
            <person name="Jubin C."/>
            <person name="Canestro C."/>
            <person name="Bouquet J.M."/>
            <person name="Danks G."/>
            <person name="Poulain J."/>
            <person name="Campsteijn C."/>
            <person name="Adamski M."/>
            <person name="Cross I."/>
            <person name="Yadetie F."/>
            <person name="Muffato M."/>
            <person name="Louis A."/>
            <person name="Butcher S."/>
            <person name="Tsagkogeorga G."/>
            <person name="Konrad A."/>
            <person name="Singh S."/>
            <person name="Jensen M.F."/>
            <person name="Cong E.H."/>
            <person name="Eikeseth-Otteraa H."/>
            <person name="Noel B."/>
            <person name="Anthouard V."/>
            <person name="Porcel B.M."/>
            <person name="Kachouri-Lafond R."/>
            <person name="Nishino A."/>
            <person name="Ugolini M."/>
            <person name="Chourrout P."/>
            <person name="Nishida H."/>
            <person name="Aasland R."/>
            <person name="Huzurbazar S."/>
            <person name="Westhof E."/>
            <person name="Delsuc F."/>
            <person name="Lehrach H."/>
            <person name="Reinhardt R."/>
            <person name="Weissenbach J."/>
            <person name="Roy S.W."/>
            <person name="Artiguenave F."/>
            <person name="Postlethwait J.H."/>
            <person name="Manak J.R."/>
            <person name="Thompson E.M."/>
            <person name="Jaillon O."/>
            <person name="Du Pasquier L."/>
            <person name="Boudinot P."/>
            <person name="Liberles D.A."/>
            <person name="Volff J.N."/>
            <person name="Philippe H."/>
            <person name="Lenhard B."/>
            <person name="Roest Crollius H."/>
            <person name="Wincker P."/>
            <person name="Chourrout D."/>
        </authorList>
    </citation>
    <scope>NUCLEOTIDE SEQUENCE [LARGE SCALE GENOMIC DNA]</scope>
</reference>
<evidence type="ECO:0000256" key="2">
    <source>
        <dbReference type="SAM" id="Phobius"/>
    </source>
</evidence>
<evidence type="ECO:0000256" key="1">
    <source>
        <dbReference type="SAM" id="MobiDB-lite"/>
    </source>
</evidence>
<evidence type="ECO:0000313" key="4">
    <source>
        <dbReference type="Proteomes" id="UP000001307"/>
    </source>
</evidence>
<keyword evidence="2" id="KW-0812">Transmembrane</keyword>
<keyword evidence="4" id="KW-1185">Reference proteome</keyword>
<gene>
    <name evidence="3" type="ORF">GSOID_T00006073001</name>
</gene>
<dbReference type="EMBL" id="FN653016">
    <property type="protein sequence ID" value="CBY06996.1"/>
    <property type="molecule type" value="Genomic_DNA"/>
</dbReference>
<feature type="transmembrane region" description="Helical" evidence="2">
    <location>
        <begin position="70"/>
        <end position="88"/>
    </location>
</feature>
<dbReference type="AlphaFoldDB" id="E4WUD3"/>
<name>E4WUD3_OIKDI</name>
<sequence>MGSLSPFKDLESQDTSLGRYDSSDESIEDRQNRRRTTISFGQNQLKEYVPEVELFCFCFKEEEDAKNFQFILIIVGIFAVGLILYFTLLS</sequence>
<proteinExistence type="predicted"/>
<organism evidence="3 4">
    <name type="scientific">Oikopleura dioica</name>
    <name type="common">Tunicate</name>
    <dbReference type="NCBI Taxonomy" id="34765"/>
    <lineage>
        <taxon>Eukaryota</taxon>
        <taxon>Metazoa</taxon>
        <taxon>Chordata</taxon>
        <taxon>Tunicata</taxon>
        <taxon>Appendicularia</taxon>
        <taxon>Copelata</taxon>
        <taxon>Oikopleuridae</taxon>
        <taxon>Oikopleura</taxon>
    </lineage>
</organism>
<keyword evidence="2" id="KW-1133">Transmembrane helix</keyword>
<dbReference type="Proteomes" id="UP000001307">
    <property type="component" value="Unassembled WGS sequence"/>
</dbReference>
<dbReference type="OrthoDB" id="10413383at2759"/>
<protein>
    <submittedName>
        <fullName evidence="3">Uncharacterized protein</fullName>
    </submittedName>
</protein>
<feature type="region of interest" description="Disordered" evidence="1">
    <location>
        <begin position="1"/>
        <end position="35"/>
    </location>
</feature>